<organism evidence="1 2">
    <name type="scientific">Cetraspora pellucida</name>
    <dbReference type="NCBI Taxonomy" id="1433469"/>
    <lineage>
        <taxon>Eukaryota</taxon>
        <taxon>Fungi</taxon>
        <taxon>Fungi incertae sedis</taxon>
        <taxon>Mucoromycota</taxon>
        <taxon>Glomeromycotina</taxon>
        <taxon>Glomeromycetes</taxon>
        <taxon>Diversisporales</taxon>
        <taxon>Gigasporaceae</taxon>
        <taxon>Cetraspora</taxon>
    </lineage>
</organism>
<name>A0A9N9K753_9GLOM</name>
<dbReference type="OrthoDB" id="2432073at2759"/>
<feature type="non-terminal residue" evidence="1">
    <location>
        <position position="129"/>
    </location>
</feature>
<evidence type="ECO:0000313" key="2">
    <source>
        <dbReference type="Proteomes" id="UP000789759"/>
    </source>
</evidence>
<protein>
    <submittedName>
        <fullName evidence="1">21313_t:CDS:1</fullName>
    </submittedName>
</protein>
<gene>
    <name evidence="1" type="ORF">CPELLU_LOCUS19032</name>
</gene>
<dbReference type="Proteomes" id="UP000789759">
    <property type="component" value="Unassembled WGS sequence"/>
</dbReference>
<comment type="caution">
    <text evidence="1">The sequence shown here is derived from an EMBL/GenBank/DDBJ whole genome shotgun (WGS) entry which is preliminary data.</text>
</comment>
<sequence length="129" mass="15254">MKNSSYSLLNSIFFKTHQELQTLQNDFLNLQIHFVNFNYKNSQLENYNEILKEDENNEKEICLQAFKFIYKIRSTKIENIRAHLSQEDIKARIYKSTGKSSHTAIPFFTIIKIINFILSYANKWGLPSP</sequence>
<reference evidence="1" key="1">
    <citation type="submission" date="2021-06" db="EMBL/GenBank/DDBJ databases">
        <authorList>
            <person name="Kallberg Y."/>
            <person name="Tangrot J."/>
            <person name="Rosling A."/>
        </authorList>
    </citation>
    <scope>NUCLEOTIDE SEQUENCE</scope>
    <source>
        <strain evidence="1">FL966</strain>
    </source>
</reference>
<keyword evidence="2" id="KW-1185">Reference proteome</keyword>
<dbReference type="EMBL" id="CAJVQA010042091">
    <property type="protein sequence ID" value="CAG8814529.1"/>
    <property type="molecule type" value="Genomic_DNA"/>
</dbReference>
<proteinExistence type="predicted"/>
<evidence type="ECO:0000313" key="1">
    <source>
        <dbReference type="EMBL" id="CAG8814529.1"/>
    </source>
</evidence>
<dbReference type="AlphaFoldDB" id="A0A9N9K753"/>
<accession>A0A9N9K753</accession>